<organism evidence="3 4">
    <name type="scientific">Phialemonium thermophilum</name>
    <dbReference type="NCBI Taxonomy" id="223376"/>
    <lineage>
        <taxon>Eukaryota</taxon>
        <taxon>Fungi</taxon>
        <taxon>Dikarya</taxon>
        <taxon>Ascomycota</taxon>
        <taxon>Pezizomycotina</taxon>
        <taxon>Sordariomycetes</taxon>
        <taxon>Sordariomycetidae</taxon>
        <taxon>Cephalothecales</taxon>
        <taxon>Cephalothecaceae</taxon>
        <taxon>Phialemonium</taxon>
    </lineage>
</organism>
<proteinExistence type="predicted"/>
<feature type="signal peptide" evidence="1">
    <location>
        <begin position="1"/>
        <end position="26"/>
    </location>
</feature>
<evidence type="ECO:0000256" key="1">
    <source>
        <dbReference type="SAM" id="SignalP"/>
    </source>
</evidence>
<reference evidence="3 4" key="1">
    <citation type="journal article" date="2024" name="Commun. Biol.">
        <title>Comparative genomic analysis of thermophilic fungi reveals convergent evolutionary adaptations and gene losses.</title>
        <authorList>
            <person name="Steindorff A.S."/>
            <person name="Aguilar-Pontes M.V."/>
            <person name="Robinson A.J."/>
            <person name="Andreopoulos B."/>
            <person name="LaButti K."/>
            <person name="Kuo A."/>
            <person name="Mondo S."/>
            <person name="Riley R."/>
            <person name="Otillar R."/>
            <person name="Haridas S."/>
            <person name="Lipzen A."/>
            <person name="Grimwood J."/>
            <person name="Schmutz J."/>
            <person name="Clum A."/>
            <person name="Reid I.D."/>
            <person name="Moisan M.C."/>
            <person name="Butler G."/>
            <person name="Nguyen T.T.M."/>
            <person name="Dewar K."/>
            <person name="Conant G."/>
            <person name="Drula E."/>
            <person name="Henrissat B."/>
            <person name="Hansel C."/>
            <person name="Singer S."/>
            <person name="Hutchinson M.I."/>
            <person name="de Vries R.P."/>
            <person name="Natvig D.O."/>
            <person name="Powell A.J."/>
            <person name="Tsang A."/>
            <person name="Grigoriev I.V."/>
        </authorList>
    </citation>
    <scope>NUCLEOTIDE SEQUENCE [LARGE SCALE GENOMIC DNA]</scope>
    <source>
        <strain evidence="3 4">ATCC 24622</strain>
    </source>
</reference>
<dbReference type="InterPro" id="IPR029226">
    <property type="entry name" value="Ecp2-like"/>
</dbReference>
<evidence type="ECO:0000313" key="4">
    <source>
        <dbReference type="Proteomes" id="UP001586593"/>
    </source>
</evidence>
<dbReference type="Proteomes" id="UP001586593">
    <property type="component" value="Unassembled WGS sequence"/>
</dbReference>
<dbReference type="Pfam" id="PF14856">
    <property type="entry name" value="Hce2"/>
    <property type="match status" value="1"/>
</dbReference>
<gene>
    <name evidence="3" type="ORF">VTK73DRAFT_3883</name>
</gene>
<comment type="caution">
    <text evidence="3">The sequence shown here is derived from an EMBL/GenBank/DDBJ whole genome shotgun (WGS) entry which is preliminary data.</text>
</comment>
<dbReference type="EMBL" id="JAZHXJ010000227">
    <property type="protein sequence ID" value="KAL1868036.1"/>
    <property type="molecule type" value="Genomic_DNA"/>
</dbReference>
<accession>A0ABR3WWI5</accession>
<keyword evidence="4" id="KW-1185">Reference proteome</keyword>
<feature type="domain" description="Ecp2 effector protein-like" evidence="2">
    <location>
        <begin position="18"/>
        <end position="104"/>
    </location>
</feature>
<evidence type="ECO:0000313" key="3">
    <source>
        <dbReference type="EMBL" id="KAL1868036.1"/>
    </source>
</evidence>
<sequence>MSGFNLIVVVLFGITAISDSPFVADGWKILQNVQGDGTWNQAGGNDRDVVEYGTCGLATHLEPSETLTAKLGNGDITDIIYESIARYGGNGTNGKVGAYGYMQCEAPVVRTDVGVHWSLYHT</sequence>
<protein>
    <recommendedName>
        <fullName evidence="2">Ecp2 effector protein-like domain-containing protein</fullName>
    </recommendedName>
</protein>
<feature type="chain" id="PRO_5046421226" description="Ecp2 effector protein-like domain-containing protein" evidence="1">
    <location>
        <begin position="27"/>
        <end position="122"/>
    </location>
</feature>
<name>A0ABR3WWI5_9PEZI</name>
<evidence type="ECO:0000259" key="2">
    <source>
        <dbReference type="Pfam" id="PF14856"/>
    </source>
</evidence>
<keyword evidence="1" id="KW-0732">Signal</keyword>